<protein>
    <recommendedName>
        <fullName evidence="3">Tetratricopeptide repeat protein</fullName>
    </recommendedName>
</protein>
<comment type="caution">
    <text evidence="1">The sequence shown here is derived from an EMBL/GenBank/DDBJ whole genome shotgun (WGS) entry which is preliminary data.</text>
</comment>
<dbReference type="RefSeq" id="WP_210354420.1">
    <property type="nucleotide sequence ID" value="NZ_JAEQMU010000002.1"/>
</dbReference>
<evidence type="ECO:0000313" key="1">
    <source>
        <dbReference type="EMBL" id="MFD2557203.1"/>
    </source>
</evidence>
<sequence>MAVNLRYKRGQTEASHSIAYAFYKRGLYAESLELLGKILPRYEELNDTEKIIQVHLDMSDVLNKGGLR</sequence>
<name>A0ABW5LAN9_9SPHI</name>
<proteinExistence type="predicted"/>
<evidence type="ECO:0008006" key="3">
    <source>
        <dbReference type="Google" id="ProtNLM"/>
    </source>
</evidence>
<gene>
    <name evidence="1" type="ORF">ACFSQW_22620</name>
</gene>
<accession>A0ABW5LAN9</accession>
<evidence type="ECO:0000313" key="2">
    <source>
        <dbReference type="Proteomes" id="UP001597440"/>
    </source>
</evidence>
<keyword evidence="2" id="KW-1185">Reference proteome</keyword>
<dbReference type="Proteomes" id="UP001597440">
    <property type="component" value="Unassembled WGS sequence"/>
</dbReference>
<organism evidence="1 2">
    <name type="scientific">Sphingobacterium tabacisoli</name>
    <dbReference type="NCBI Taxonomy" id="2044855"/>
    <lineage>
        <taxon>Bacteria</taxon>
        <taxon>Pseudomonadati</taxon>
        <taxon>Bacteroidota</taxon>
        <taxon>Sphingobacteriia</taxon>
        <taxon>Sphingobacteriales</taxon>
        <taxon>Sphingobacteriaceae</taxon>
        <taxon>Sphingobacterium</taxon>
    </lineage>
</organism>
<reference evidence="2" key="1">
    <citation type="journal article" date="2019" name="Int. J. Syst. Evol. Microbiol.">
        <title>The Global Catalogue of Microorganisms (GCM) 10K type strain sequencing project: providing services to taxonomists for standard genome sequencing and annotation.</title>
        <authorList>
            <consortium name="The Broad Institute Genomics Platform"/>
            <consortium name="The Broad Institute Genome Sequencing Center for Infectious Disease"/>
            <person name="Wu L."/>
            <person name="Ma J."/>
        </authorList>
    </citation>
    <scope>NUCLEOTIDE SEQUENCE [LARGE SCALE GENOMIC DNA]</scope>
    <source>
        <strain evidence="2">KCTC 52298</strain>
    </source>
</reference>
<dbReference type="EMBL" id="JBHULD010000025">
    <property type="protein sequence ID" value="MFD2557203.1"/>
    <property type="molecule type" value="Genomic_DNA"/>
</dbReference>